<dbReference type="Gene3D" id="1.10.260.40">
    <property type="entry name" value="lambda repressor-like DNA-binding domains"/>
    <property type="match status" value="1"/>
</dbReference>
<accession>A0A7W4V422</accession>
<evidence type="ECO:0000313" key="2">
    <source>
        <dbReference type="EMBL" id="MBB2976483.1"/>
    </source>
</evidence>
<proteinExistence type="predicted"/>
<comment type="caution">
    <text evidence="2">The sequence shown here is derived from an EMBL/GenBank/DDBJ whole genome shotgun (WGS) entry which is preliminary data.</text>
</comment>
<gene>
    <name evidence="2" type="ORF">FHX49_002058</name>
</gene>
<sequence length="113" mass="12425">MELNDRSASAGNSVTRLRELSNLTADQLARLFDVSRRSIQNWISGEPMAATHEERLSHLTSVISAAGATPEERRKKLLSSANGMSLFHQLVGELEDEEILDPAPVSARDRLLA</sequence>
<dbReference type="EMBL" id="JACHWQ010000006">
    <property type="protein sequence ID" value="MBB2976483.1"/>
    <property type="molecule type" value="Genomic_DNA"/>
</dbReference>
<dbReference type="InterPro" id="IPR001387">
    <property type="entry name" value="Cro/C1-type_HTH"/>
</dbReference>
<dbReference type="AlphaFoldDB" id="A0A7W4V422"/>
<dbReference type="RefSeq" id="WP_165140474.1">
    <property type="nucleotide sequence ID" value="NZ_CP049255.1"/>
</dbReference>
<feature type="domain" description="HTH cro/C1-type" evidence="1">
    <location>
        <begin position="16"/>
        <end position="47"/>
    </location>
</feature>
<evidence type="ECO:0000313" key="3">
    <source>
        <dbReference type="Proteomes" id="UP000529310"/>
    </source>
</evidence>
<reference evidence="2 3" key="1">
    <citation type="submission" date="2020-08" db="EMBL/GenBank/DDBJ databases">
        <title>Sequencing the genomes of 1000 actinobacteria strains.</title>
        <authorList>
            <person name="Klenk H.-P."/>
        </authorList>
    </citation>
    <scope>NUCLEOTIDE SEQUENCE [LARGE SCALE GENOMIC DNA]</scope>
    <source>
        <strain evidence="2 3">DSM 27099</strain>
    </source>
</reference>
<organism evidence="2 3">
    <name type="scientific">Microbacterium endophyticum</name>
    <dbReference type="NCBI Taxonomy" id="1526412"/>
    <lineage>
        <taxon>Bacteria</taxon>
        <taxon>Bacillati</taxon>
        <taxon>Actinomycetota</taxon>
        <taxon>Actinomycetes</taxon>
        <taxon>Micrococcales</taxon>
        <taxon>Microbacteriaceae</taxon>
        <taxon>Microbacterium</taxon>
    </lineage>
</organism>
<dbReference type="InterPro" id="IPR010982">
    <property type="entry name" value="Lambda_DNA-bd_dom_sf"/>
</dbReference>
<dbReference type="Proteomes" id="UP000529310">
    <property type="component" value="Unassembled WGS sequence"/>
</dbReference>
<protein>
    <submittedName>
        <fullName evidence="2">Transcriptional regulator with XRE-family HTH domain</fullName>
    </submittedName>
</protein>
<dbReference type="GO" id="GO:0003677">
    <property type="term" value="F:DNA binding"/>
    <property type="evidence" value="ECO:0007669"/>
    <property type="project" value="InterPro"/>
</dbReference>
<keyword evidence="3" id="KW-1185">Reference proteome</keyword>
<evidence type="ECO:0000259" key="1">
    <source>
        <dbReference type="Pfam" id="PF01381"/>
    </source>
</evidence>
<name>A0A7W4V422_9MICO</name>
<dbReference type="SUPFAM" id="SSF47413">
    <property type="entry name" value="lambda repressor-like DNA-binding domains"/>
    <property type="match status" value="1"/>
</dbReference>
<dbReference type="CDD" id="cd00093">
    <property type="entry name" value="HTH_XRE"/>
    <property type="match status" value="1"/>
</dbReference>
<dbReference type="Pfam" id="PF01381">
    <property type="entry name" value="HTH_3"/>
    <property type="match status" value="1"/>
</dbReference>